<dbReference type="InterPro" id="IPR027417">
    <property type="entry name" value="P-loop_NTPase"/>
</dbReference>
<name>A0A506UJ76_9HYPH</name>
<dbReference type="Proteomes" id="UP000318801">
    <property type="component" value="Unassembled WGS sequence"/>
</dbReference>
<dbReference type="EMBL" id="VHLG01000001">
    <property type="protein sequence ID" value="TPW33313.1"/>
    <property type="molecule type" value="Genomic_DNA"/>
</dbReference>
<dbReference type="NCBIfam" id="TIGR00972">
    <property type="entry name" value="3a0107s01c2"/>
    <property type="match status" value="1"/>
</dbReference>
<dbReference type="GO" id="GO:0005315">
    <property type="term" value="F:phosphate transmembrane transporter activity"/>
    <property type="evidence" value="ECO:0007669"/>
    <property type="project" value="InterPro"/>
</dbReference>
<dbReference type="GO" id="GO:0035435">
    <property type="term" value="P:phosphate ion transmembrane transport"/>
    <property type="evidence" value="ECO:0007669"/>
    <property type="project" value="InterPro"/>
</dbReference>
<proteinExistence type="inferred from homology"/>
<keyword evidence="3" id="KW-0592">Phosphate transport</keyword>
<organism evidence="7 8">
    <name type="scientific">Martelella alba</name>
    <dbReference type="NCBI Taxonomy" id="2590451"/>
    <lineage>
        <taxon>Bacteria</taxon>
        <taxon>Pseudomonadati</taxon>
        <taxon>Pseudomonadota</taxon>
        <taxon>Alphaproteobacteria</taxon>
        <taxon>Hyphomicrobiales</taxon>
        <taxon>Aurantimonadaceae</taxon>
        <taxon>Martelella</taxon>
    </lineage>
</organism>
<dbReference type="OrthoDB" id="9802264at2"/>
<dbReference type="GO" id="GO:0016020">
    <property type="term" value="C:membrane"/>
    <property type="evidence" value="ECO:0007669"/>
    <property type="project" value="InterPro"/>
</dbReference>
<evidence type="ECO:0000313" key="7">
    <source>
        <dbReference type="EMBL" id="TPW33313.1"/>
    </source>
</evidence>
<comment type="similarity">
    <text evidence="1">Belongs to the ABC transporter superfamily.</text>
</comment>
<sequence>MTATMEMNSFSEQTFADDDSKVAIGAKIEKIFYGDFLAVRDANVDIEKGKITGFIGPSGCGKSTVLRSLNRMNDLIPSFHLEGTVQFLGQDVYGKEVDPVVVRRHIGMVFQQPNPFSMSIFENVAFGLRLNGYKGDIAERVQAALERAALWKEVKDKLKQNGLSLSGGQQQRLCIARAIATQPTVLLMDEPCSALDPIATRQIEELMIELKHDYTVAIVTHNMQQAIRVADKTAFFSVEMSAGGRTGYLVELGETKQLFENPKETLTKEYLAGEFS</sequence>
<keyword evidence="8" id="KW-1185">Reference proteome</keyword>
<feature type="domain" description="ABC transporter" evidence="6">
    <location>
        <begin position="23"/>
        <end position="271"/>
    </location>
</feature>
<comment type="caution">
    <text evidence="7">The sequence shown here is derived from an EMBL/GenBank/DDBJ whole genome shotgun (WGS) entry which is preliminary data.</text>
</comment>
<dbReference type="InterPro" id="IPR003439">
    <property type="entry name" value="ABC_transporter-like_ATP-bd"/>
</dbReference>
<dbReference type="InterPro" id="IPR003593">
    <property type="entry name" value="AAA+_ATPase"/>
</dbReference>
<keyword evidence="4" id="KW-0547">Nucleotide-binding</keyword>
<dbReference type="Gene3D" id="3.40.50.300">
    <property type="entry name" value="P-loop containing nucleotide triphosphate hydrolases"/>
    <property type="match status" value="1"/>
</dbReference>
<dbReference type="InterPro" id="IPR005670">
    <property type="entry name" value="PstB-like"/>
</dbReference>
<dbReference type="GO" id="GO:0005524">
    <property type="term" value="F:ATP binding"/>
    <property type="evidence" value="ECO:0007669"/>
    <property type="project" value="UniProtKB-KW"/>
</dbReference>
<evidence type="ECO:0000256" key="3">
    <source>
        <dbReference type="ARBA" id="ARBA00022592"/>
    </source>
</evidence>
<gene>
    <name evidence="7" type="ORF">FJU08_01765</name>
</gene>
<evidence type="ECO:0000256" key="4">
    <source>
        <dbReference type="ARBA" id="ARBA00022741"/>
    </source>
</evidence>
<dbReference type="AlphaFoldDB" id="A0A506UJ76"/>
<keyword evidence="5 7" id="KW-0067">ATP-binding</keyword>
<dbReference type="Pfam" id="PF00005">
    <property type="entry name" value="ABC_tran"/>
    <property type="match status" value="1"/>
</dbReference>
<evidence type="ECO:0000256" key="2">
    <source>
        <dbReference type="ARBA" id="ARBA00022448"/>
    </source>
</evidence>
<dbReference type="PROSITE" id="PS00211">
    <property type="entry name" value="ABC_TRANSPORTER_1"/>
    <property type="match status" value="1"/>
</dbReference>
<accession>A0A506UJ76</accession>
<dbReference type="SMART" id="SM00382">
    <property type="entry name" value="AAA"/>
    <property type="match status" value="1"/>
</dbReference>
<dbReference type="PROSITE" id="PS50893">
    <property type="entry name" value="ABC_TRANSPORTER_2"/>
    <property type="match status" value="1"/>
</dbReference>
<dbReference type="PANTHER" id="PTHR43423">
    <property type="entry name" value="ABC TRANSPORTER I FAMILY MEMBER 17"/>
    <property type="match status" value="1"/>
</dbReference>
<keyword evidence="2" id="KW-0813">Transport</keyword>
<evidence type="ECO:0000256" key="1">
    <source>
        <dbReference type="ARBA" id="ARBA00005417"/>
    </source>
</evidence>
<protein>
    <submittedName>
        <fullName evidence="7">Phosphate ABC transporter ATP-binding protein</fullName>
    </submittedName>
</protein>
<dbReference type="PANTHER" id="PTHR43423:SF1">
    <property type="entry name" value="ABC TRANSPORTER I FAMILY MEMBER 17"/>
    <property type="match status" value="1"/>
</dbReference>
<dbReference type="CDD" id="cd03260">
    <property type="entry name" value="ABC_PstB_phosphate_transporter"/>
    <property type="match status" value="1"/>
</dbReference>
<dbReference type="GO" id="GO:0016887">
    <property type="term" value="F:ATP hydrolysis activity"/>
    <property type="evidence" value="ECO:0007669"/>
    <property type="project" value="InterPro"/>
</dbReference>
<reference evidence="7 8" key="1">
    <citation type="submission" date="2019-06" db="EMBL/GenBank/DDBJ databases">
        <authorList>
            <person name="Li M."/>
        </authorList>
    </citation>
    <scope>NUCLEOTIDE SEQUENCE [LARGE SCALE GENOMIC DNA]</scope>
    <source>
        <strain evidence="7 8">BGMRC2036</strain>
    </source>
</reference>
<dbReference type="SUPFAM" id="SSF52540">
    <property type="entry name" value="P-loop containing nucleoside triphosphate hydrolases"/>
    <property type="match status" value="1"/>
</dbReference>
<dbReference type="InterPro" id="IPR017871">
    <property type="entry name" value="ABC_transporter-like_CS"/>
</dbReference>
<evidence type="ECO:0000313" key="8">
    <source>
        <dbReference type="Proteomes" id="UP000318801"/>
    </source>
</evidence>
<evidence type="ECO:0000256" key="5">
    <source>
        <dbReference type="ARBA" id="ARBA00022840"/>
    </source>
</evidence>
<evidence type="ECO:0000259" key="6">
    <source>
        <dbReference type="PROSITE" id="PS50893"/>
    </source>
</evidence>